<evidence type="ECO:0000313" key="5">
    <source>
        <dbReference type="Proteomes" id="UP001597018"/>
    </source>
</evidence>
<evidence type="ECO:0000256" key="2">
    <source>
        <dbReference type="ARBA" id="ARBA00022840"/>
    </source>
</evidence>
<protein>
    <submittedName>
        <fullName evidence="4">AMP-binding protein</fullName>
    </submittedName>
</protein>
<dbReference type="PANTHER" id="PTHR43272:SF33">
    <property type="entry name" value="AMP-BINDING DOMAIN-CONTAINING PROTEIN-RELATED"/>
    <property type="match status" value="1"/>
</dbReference>
<dbReference type="SUPFAM" id="SSF56801">
    <property type="entry name" value="Acetyl-CoA synthetase-like"/>
    <property type="match status" value="1"/>
</dbReference>
<dbReference type="Proteomes" id="UP001597018">
    <property type="component" value="Unassembled WGS sequence"/>
</dbReference>
<comment type="caution">
    <text evidence="4">The sequence shown here is derived from an EMBL/GenBank/DDBJ whole genome shotgun (WGS) entry which is preliminary data.</text>
</comment>
<evidence type="ECO:0000259" key="3">
    <source>
        <dbReference type="Pfam" id="PF00501"/>
    </source>
</evidence>
<feature type="domain" description="AMP-dependent synthetase/ligase" evidence="3">
    <location>
        <begin position="16"/>
        <end position="385"/>
    </location>
</feature>
<dbReference type="InterPro" id="IPR042099">
    <property type="entry name" value="ANL_N_sf"/>
</dbReference>
<proteinExistence type="predicted"/>
<keyword evidence="2" id="KW-0067">ATP-binding</keyword>
<accession>A0ABW3FZA8</accession>
<dbReference type="Pfam" id="PF00501">
    <property type="entry name" value="AMP-binding"/>
    <property type="match status" value="1"/>
</dbReference>
<gene>
    <name evidence="4" type="ORF">ACFQ16_26220</name>
</gene>
<dbReference type="PANTHER" id="PTHR43272">
    <property type="entry name" value="LONG-CHAIN-FATTY-ACID--COA LIGASE"/>
    <property type="match status" value="1"/>
</dbReference>
<name>A0ABW3FZA8_9PSEU</name>
<dbReference type="EMBL" id="JBHTIW010000031">
    <property type="protein sequence ID" value="MFD0923254.1"/>
    <property type="molecule type" value="Genomic_DNA"/>
</dbReference>
<dbReference type="RefSeq" id="WP_345601272.1">
    <property type="nucleotide sequence ID" value="NZ_BAABLT010000031.1"/>
</dbReference>
<keyword evidence="1" id="KW-0547">Nucleotide-binding</keyword>
<evidence type="ECO:0000313" key="4">
    <source>
        <dbReference type="EMBL" id="MFD0923254.1"/>
    </source>
</evidence>
<dbReference type="Gene3D" id="3.40.50.12780">
    <property type="entry name" value="N-terminal domain of ligase-like"/>
    <property type="match status" value="1"/>
</dbReference>
<dbReference type="InterPro" id="IPR000873">
    <property type="entry name" value="AMP-dep_synth/lig_dom"/>
</dbReference>
<organism evidence="4 5">
    <name type="scientific">Saccharopolyspora rosea</name>
    <dbReference type="NCBI Taxonomy" id="524884"/>
    <lineage>
        <taxon>Bacteria</taxon>
        <taxon>Bacillati</taxon>
        <taxon>Actinomycetota</taxon>
        <taxon>Actinomycetes</taxon>
        <taxon>Pseudonocardiales</taxon>
        <taxon>Pseudonocardiaceae</taxon>
        <taxon>Saccharopolyspora</taxon>
    </lineage>
</organism>
<reference evidence="5" key="1">
    <citation type="journal article" date="2019" name="Int. J. Syst. Evol. Microbiol.">
        <title>The Global Catalogue of Microorganisms (GCM) 10K type strain sequencing project: providing services to taxonomists for standard genome sequencing and annotation.</title>
        <authorList>
            <consortium name="The Broad Institute Genomics Platform"/>
            <consortium name="The Broad Institute Genome Sequencing Center for Infectious Disease"/>
            <person name="Wu L."/>
            <person name="Ma J."/>
        </authorList>
    </citation>
    <scope>NUCLEOTIDE SEQUENCE [LARGE SCALE GENOMIC DNA]</scope>
    <source>
        <strain evidence="5">CCUG 56401</strain>
    </source>
</reference>
<keyword evidence="5" id="KW-1185">Reference proteome</keyword>
<sequence>MDAWAAALESTIPHLFARNAAEFAEHPALTDGPRHWTWRQAREDALVLAAGLAALGLQRGQTMLIAMSDRAEHWLADTAAAHLGAVSSTVHPALGPEQVRQFAQHCRARVVVLEGTAEVHRWYAALRAVTSIDHVVVLDELAVPSGDRRFRSWKALRHNGARLLREDSDVVERHWRAVRPEHPAAIVHTHRDGGEPRGVVLTHRNVCSAAAAVHHIARAEPGSARLCYLPLAHIAERMSTLYSALHDVAHVHFCGERRQLAEALVRCRPAVFFGDSQVWEELASGIRCSRRPTARTRERLRARVGLDRTTWSACGAPPVKPRVRELFASLGVEIAELWGMPETTGCVTAHRAGRPGGEPLPGAEVRIAADGEVLVRGPLVCAGYLQPDGVVRSAADADGWLPTGDLGSVDAEGRLTVTGRKPA</sequence>
<evidence type="ECO:0000256" key="1">
    <source>
        <dbReference type="ARBA" id="ARBA00022741"/>
    </source>
</evidence>